<proteinExistence type="predicted"/>
<name>A0A5C4VWR1_9ACTN</name>
<feature type="signal peptide" evidence="1">
    <location>
        <begin position="1"/>
        <end position="19"/>
    </location>
</feature>
<protein>
    <recommendedName>
        <fullName evidence="4">Secreted protein</fullName>
    </recommendedName>
</protein>
<organism evidence="2 3">
    <name type="scientific">Nocardioides albidus</name>
    <dbReference type="NCBI Taxonomy" id="1517589"/>
    <lineage>
        <taxon>Bacteria</taxon>
        <taxon>Bacillati</taxon>
        <taxon>Actinomycetota</taxon>
        <taxon>Actinomycetes</taxon>
        <taxon>Propionibacteriales</taxon>
        <taxon>Nocardioidaceae</taxon>
        <taxon>Nocardioides</taxon>
    </lineage>
</organism>
<keyword evidence="3" id="KW-1185">Reference proteome</keyword>
<evidence type="ECO:0000313" key="3">
    <source>
        <dbReference type="Proteomes" id="UP000313231"/>
    </source>
</evidence>
<evidence type="ECO:0000313" key="2">
    <source>
        <dbReference type="EMBL" id="TNM39639.1"/>
    </source>
</evidence>
<feature type="chain" id="PRO_5039628986" description="Secreted protein" evidence="1">
    <location>
        <begin position="20"/>
        <end position="166"/>
    </location>
</feature>
<sequence>MLPLPRTVLVLVAALAALAVTPGAVGASAGGQRPSVTVSAVGGSEITAAVRLYCRTYPPVVSAEGSISAATCVRRTGRAVPSITHRGALRLRFDRPGWRWKARYESTGTSSRACRATRTMRTLREGVFRLPRPPHPGTYRVTLVGRGAEGRVVAAITWRYGTGRCS</sequence>
<keyword evidence="1" id="KW-0732">Signal</keyword>
<dbReference type="AlphaFoldDB" id="A0A5C4VWR1"/>
<dbReference type="RefSeq" id="WP_139623129.1">
    <property type="nucleotide sequence ID" value="NZ_VDMP01000024.1"/>
</dbReference>
<reference evidence="2 3" key="1">
    <citation type="journal article" date="2016" name="Int. J. Syst. Evol. Microbiol.">
        <title>Nocardioides albidus sp. nov., an actinobacterium isolated from garden soil.</title>
        <authorList>
            <person name="Singh H."/>
            <person name="Du J."/>
            <person name="Trinh H."/>
            <person name="Won K."/>
            <person name="Yang J.E."/>
            <person name="Yin C."/>
            <person name="Kook M."/>
            <person name="Yi T.H."/>
        </authorList>
    </citation>
    <scope>NUCLEOTIDE SEQUENCE [LARGE SCALE GENOMIC DNA]</scope>
    <source>
        <strain evidence="2 3">CCTCC AB 2015297</strain>
    </source>
</reference>
<dbReference type="OrthoDB" id="3784851at2"/>
<evidence type="ECO:0008006" key="4">
    <source>
        <dbReference type="Google" id="ProtNLM"/>
    </source>
</evidence>
<dbReference type="Proteomes" id="UP000313231">
    <property type="component" value="Unassembled WGS sequence"/>
</dbReference>
<comment type="caution">
    <text evidence="2">The sequence shown here is derived from an EMBL/GenBank/DDBJ whole genome shotgun (WGS) entry which is preliminary data.</text>
</comment>
<evidence type="ECO:0000256" key="1">
    <source>
        <dbReference type="SAM" id="SignalP"/>
    </source>
</evidence>
<dbReference type="EMBL" id="VDMP01000024">
    <property type="protein sequence ID" value="TNM39639.1"/>
    <property type="molecule type" value="Genomic_DNA"/>
</dbReference>
<gene>
    <name evidence="2" type="ORF">FHP29_12260</name>
</gene>
<accession>A0A5C4VWR1</accession>